<feature type="domain" description="Prepilin peptidase A24 N-terminal" evidence="9">
    <location>
        <begin position="7"/>
        <end position="89"/>
    </location>
</feature>
<evidence type="ECO:0000256" key="6">
    <source>
        <dbReference type="ARBA" id="ARBA00023136"/>
    </source>
</evidence>
<dbReference type="Pfam" id="PF06750">
    <property type="entry name" value="A24_N_bact"/>
    <property type="match status" value="1"/>
</dbReference>
<feature type="transmembrane region" description="Helical" evidence="7">
    <location>
        <begin position="95"/>
        <end position="112"/>
    </location>
</feature>
<evidence type="ECO:0000259" key="9">
    <source>
        <dbReference type="Pfam" id="PF06750"/>
    </source>
</evidence>
<evidence type="ECO:0000256" key="5">
    <source>
        <dbReference type="ARBA" id="ARBA00022989"/>
    </source>
</evidence>
<keyword evidence="6 7" id="KW-0472">Membrane</keyword>
<feature type="transmembrane region" description="Helical" evidence="7">
    <location>
        <begin position="185"/>
        <end position="208"/>
    </location>
</feature>
<organism evidence="10 11">
    <name type="scientific">Marinisporobacter balticus</name>
    <dbReference type="NCBI Taxonomy" id="2018667"/>
    <lineage>
        <taxon>Bacteria</taxon>
        <taxon>Bacillati</taxon>
        <taxon>Bacillota</taxon>
        <taxon>Clostridia</taxon>
        <taxon>Peptostreptococcales</taxon>
        <taxon>Thermotaleaceae</taxon>
        <taxon>Marinisporobacter</taxon>
    </lineage>
</organism>
<gene>
    <name evidence="10" type="ORF">EV214_103224</name>
</gene>
<dbReference type="AlphaFoldDB" id="A0A4R2KX66"/>
<evidence type="ECO:0000313" key="11">
    <source>
        <dbReference type="Proteomes" id="UP000294919"/>
    </source>
</evidence>
<dbReference type="GO" id="GO:0006465">
    <property type="term" value="P:signal peptide processing"/>
    <property type="evidence" value="ECO:0007669"/>
    <property type="project" value="TreeGrafter"/>
</dbReference>
<comment type="caution">
    <text evidence="10">The sequence shown here is derived from an EMBL/GenBank/DDBJ whole genome shotgun (WGS) entry which is preliminary data.</text>
</comment>
<dbReference type="Gene3D" id="1.20.120.1220">
    <property type="match status" value="1"/>
</dbReference>
<accession>A0A4R2KX66</accession>
<evidence type="ECO:0000313" key="10">
    <source>
        <dbReference type="EMBL" id="TCO79171.1"/>
    </source>
</evidence>
<dbReference type="Pfam" id="PF01478">
    <property type="entry name" value="Peptidase_A24"/>
    <property type="match status" value="1"/>
</dbReference>
<evidence type="ECO:0000256" key="3">
    <source>
        <dbReference type="ARBA" id="ARBA00022475"/>
    </source>
</evidence>
<keyword evidence="4 7" id="KW-0812">Transmembrane</keyword>
<keyword evidence="5 7" id="KW-1133">Transmembrane helix</keyword>
<feature type="transmembrane region" description="Helical" evidence="7">
    <location>
        <begin position="5"/>
        <end position="24"/>
    </location>
</feature>
<dbReference type="InterPro" id="IPR010627">
    <property type="entry name" value="Prepilin_pept_A24_N"/>
</dbReference>
<dbReference type="OrthoDB" id="9789291at2"/>
<keyword evidence="3" id="KW-1003">Cell membrane</keyword>
<feature type="transmembrane region" description="Helical" evidence="7">
    <location>
        <begin position="144"/>
        <end position="165"/>
    </location>
</feature>
<keyword evidence="11" id="KW-1185">Reference proteome</keyword>
<dbReference type="GO" id="GO:0005886">
    <property type="term" value="C:plasma membrane"/>
    <property type="evidence" value="ECO:0007669"/>
    <property type="project" value="UniProtKB-SubCell"/>
</dbReference>
<dbReference type="GO" id="GO:0032259">
    <property type="term" value="P:methylation"/>
    <property type="evidence" value="ECO:0007669"/>
    <property type="project" value="UniProtKB-KW"/>
</dbReference>
<protein>
    <submittedName>
        <fullName evidence="10">Leader peptidase (Prepilin peptidase)/N-methyltransferase</fullName>
    </submittedName>
</protein>
<feature type="domain" description="Prepilin type IV endopeptidase peptidase" evidence="8">
    <location>
        <begin position="101"/>
        <end position="204"/>
    </location>
</feature>
<dbReference type="PANTHER" id="PTHR30487">
    <property type="entry name" value="TYPE 4 PREPILIN-LIKE PROTEINS LEADER PEPTIDE-PROCESSING ENZYME"/>
    <property type="match status" value="1"/>
</dbReference>
<dbReference type="EMBL" id="SLWV01000003">
    <property type="protein sequence ID" value="TCO79171.1"/>
    <property type="molecule type" value="Genomic_DNA"/>
</dbReference>
<dbReference type="GO" id="GO:0004190">
    <property type="term" value="F:aspartic-type endopeptidase activity"/>
    <property type="evidence" value="ECO:0007669"/>
    <property type="project" value="InterPro"/>
</dbReference>
<feature type="transmembrane region" description="Helical" evidence="7">
    <location>
        <begin position="220"/>
        <end position="244"/>
    </location>
</feature>
<comment type="similarity">
    <text evidence="2">Belongs to the peptidase A24 family.</text>
</comment>
<name>A0A4R2KX66_9FIRM</name>
<dbReference type="PANTHER" id="PTHR30487:SF0">
    <property type="entry name" value="PREPILIN LEADER PEPTIDASE_N-METHYLTRANSFERASE-RELATED"/>
    <property type="match status" value="1"/>
</dbReference>
<dbReference type="RefSeq" id="WP_132242931.1">
    <property type="nucleotide sequence ID" value="NZ_SLWV01000003.1"/>
</dbReference>
<evidence type="ECO:0000256" key="2">
    <source>
        <dbReference type="ARBA" id="ARBA00005801"/>
    </source>
</evidence>
<proteinExistence type="inferred from homology"/>
<dbReference type="Proteomes" id="UP000294919">
    <property type="component" value="Unassembled WGS sequence"/>
</dbReference>
<evidence type="ECO:0000259" key="8">
    <source>
        <dbReference type="Pfam" id="PF01478"/>
    </source>
</evidence>
<dbReference type="GO" id="GO:0008168">
    <property type="term" value="F:methyltransferase activity"/>
    <property type="evidence" value="ECO:0007669"/>
    <property type="project" value="UniProtKB-KW"/>
</dbReference>
<evidence type="ECO:0000256" key="4">
    <source>
        <dbReference type="ARBA" id="ARBA00022692"/>
    </source>
</evidence>
<dbReference type="InterPro" id="IPR000045">
    <property type="entry name" value="Prepilin_IV_endopep_pep"/>
</dbReference>
<evidence type="ECO:0000256" key="7">
    <source>
        <dbReference type="SAM" id="Phobius"/>
    </source>
</evidence>
<evidence type="ECO:0000256" key="1">
    <source>
        <dbReference type="ARBA" id="ARBA00004651"/>
    </source>
</evidence>
<keyword evidence="10" id="KW-0489">Methyltransferase</keyword>
<dbReference type="InterPro" id="IPR050882">
    <property type="entry name" value="Prepilin_peptidase/N-MTase"/>
</dbReference>
<keyword evidence="10" id="KW-0808">Transferase</keyword>
<sequence>MTYFIIIIGLLIGSFLNVCIYRISKEESIVYPLSYCPKCNTTLKSWSLVPIFSFLLSKRKCRYCRELIPMQYPFIEFLNGIIYLLLYLKYGLSILFVKYAIITSLLIMISWIDYKLQIIPDGCNLFGLVISGVFIIINDFSTGSFLNSVIGFCLGGGIFLLIAIVTNEMGGGDIKLMGILGFAFGWENILLITLLSFGIGAIISVGLLRLKIKNRKDPIAFGPFIAVATGITILYGREIFQWYILYTFR</sequence>
<comment type="subcellular location">
    <subcellularLocation>
        <location evidence="1">Cell membrane</location>
        <topology evidence="1">Multi-pass membrane protein</topology>
    </subcellularLocation>
</comment>
<reference evidence="10 11" key="1">
    <citation type="submission" date="2019-03" db="EMBL/GenBank/DDBJ databases">
        <title>Genomic Encyclopedia of Type Strains, Phase IV (KMG-IV): sequencing the most valuable type-strain genomes for metagenomic binning, comparative biology and taxonomic classification.</title>
        <authorList>
            <person name="Goeker M."/>
        </authorList>
    </citation>
    <scope>NUCLEOTIDE SEQUENCE [LARGE SCALE GENOMIC DNA]</scope>
    <source>
        <strain evidence="10 11">DSM 102940</strain>
    </source>
</reference>
<feature type="transmembrane region" description="Helical" evidence="7">
    <location>
        <begin position="118"/>
        <end position="137"/>
    </location>
</feature>